<dbReference type="Proteomes" id="UP001222027">
    <property type="component" value="Unassembled WGS sequence"/>
</dbReference>
<evidence type="ECO:0000313" key="2">
    <source>
        <dbReference type="Proteomes" id="UP001222027"/>
    </source>
</evidence>
<name>A0AAV8QCF5_ENSVE</name>
<protein>
    <recommendedName>
        <fullName evidence="3">Protein kinase domain-containing protein</fullName>
    </recommendedName>
</protein>
<sequence length="126" mass="14259">MGAGDGLVEIQPEELRFAFQFEHKKGRNTLKADVTRQCSKPTNDSLNSSHCYTEAPKFYFSHLFPAVEPHQMACCWMGHGKAVKTITNLRGENSAANQLRDKFLHEIAVLRSVHHLDIFLSCLWSA</sequence>
<proteinExistence type="predicted"/>
<dbReference type="AlphaFoldDB" id="A0AAV8QCF5"/>
<reference evidence="1 2" key="1">
    <citation type="submission" date="2022-12" db="EMBL/GenBank/DDBJ databases">
        <title>Chromosome-scale assembly of the Ensete ventricosum genome.</title>
        <authorList>
            <person name="Dussert Y."/>
            <person name="Stocks J."/>
            <person name="Wendawek A."/>
            <person name="Woldeyes F."/>
            <person name="Nichols R.A."/>
            <person name="Borrell J.S."/>
        </authorList>
    </citation>
    <scope>NUCLEOTIDE SEQUENCE [LARGE SCALE GENOMIC DNA]</scope>
    <source>
        <strain evidence="2">cv. Maze</strain>
        <tissue evidence="1">Seeds</tissue>
    </source>
</reference>
<evidence type="ECO:0008006" key="3">
    <source>
        <dbReference type="Google" id="ProtNLM"/>
    </source>
</evidence>
<organism evidence="1 2">
    <name type="scientific">Ensete ventricosum</name>
    <name type="common">Abyssinian banana</name>
    <name type="synonym">Musa ensete</name>
    <dbReference type="NCBI Taxonomy" id="4639"/>
    <lineage>
        <taxon>Eukaryota</taxon>
        <taxon>Viridiplantae</taxon>
        <taxon>Streptophyta</taxon>
        <taxon>Embryophyta</taxon>
        <taxon>Tracheophyta</taxon>
        <taxon>Spermatophyta</taxon>
        <taxon>Magnoliopsida</taxon>
        <taxon>Liliopsida</taxon>
        <taxon>Zingiberales</taxon>
        <taxon>Musaceae</taxon>
        <taxon>Ensete</taxon>
    </lineage>
</organism>
<evidence type="ECO:0000313" key="1">
    <source>
        <dbReference type="EMBL" id="KAJ8466580.1"/>
    </source>
</evidence>
<keyword evidence="2" id="KW-1185">Reference proteome</keyword>
<accession>A0AAV8QCF5</accession>
<comment type="caution">
    <text evidence="1">The sequence shown here is derived from an EMBL/GenBank/DDBJ whole genome shotgun (WGS) entry which is preliminary data.</text>
</comment>
<dbReference type="EMBL" id="JAQQAF010000008">
    <property type="protein sequence ID" value="KAJ8466580.1"/>
    <property type="molecule type" value="Genomic_DNA"/>
</dbReference>
<gene>
    <name evidence="1" type="ORF">OPV22_029132</name>
</gene>